<evidence type="ECO:0000313" key="5">
    <source>
        <dbReference type="Proteomes" id="UP001338125"/>
    </source>
</evidence>
<name>A0ABR0SRI1_9HYPO</name>
<reference evidence="4 5" key="1">
    <citation type="submission" date="2024-01" db="EMBL/GenBank/DDBJ databases">
        <title>Complete genome of Cladobotryum mycophilum ATHUM6906.</title>
        <authorList>
            <person name="Christinaki A.C."/>
            <person name="Myridakis A.I."/>
            <person name="Kouvelis V.N."/>
        </authorList>
    </citation>
    <scope>NUCLEOTIDE SEQUENCE [LARGE SCALE GENOMIC DNA]</scope>
    <source>
        <strain evidence="4 5">ATHUM6906</strain>
    </source>
</reference>
<dbReference type="PROSITE" id="PS51352">
    <property type="entry name" value="THIOREDOXIN_2"/>
    <property type="match status" value="1"/>
</dbReference>
<evidence type="ECO:0000313" key="4">
    <source>
        <dbReference type="EMBL" id="KAK5994381.1"/>
    </source>
</evidence>
<dbReference type="PANTHER" id="PTHR46115">
    <property type="entry name" value="THIOREDOXIN-LIKE PROTEIN 1"/>
    <property type="match status" value="1"/>
</dbReference>
<gene>
    <name evidence="4" type="ORF">PT974_04855</name>
</gene>
<dbReference type="InterPro" id="IPR036249">
    <property type="entry name" value="Thioredoxin-like_sf"/>
</dbReference>
<sequence length="178" mass="19504">MRRTIQSLTKPLGCMKSFKPPTALESQHEATSETWAFHPSSPTAATTKTNPLRQNVSPAENVTDIHTLAEFNELISKNPYVAVQAHAVWCGPCKAISPVYNKHAEVFANQGVTFARFDTDDVEDLAKELGIRSIPAFFFFENGEKSDSLTGANPSALEKHVKILAEKAGPVLSTNEDF</sequence>
<keyword evidence="2" id="KW-1015">Disulfide bond</keyword>
<dbReference type="Pfam" id="PF00085">
    <property type="entry name" value="Thioredoxin"/>
    <property type="match status" value="1"/>
</dbReference>
<dbReference type="Gene3D" id="3.40.30.10">
    <property type="entry name" value="Glutaredoxin"/>
    <property type="match status" value="1"/>
</dbReference>
<dbReference type="Proteomes" id="UP001338125">
    <property type="component" value="Unassembled WGS sequence"/>
</dbReference>
<dbReference type="SUPFAM" id="SSF52833">
    <property type="entry name" value="Thioredoxin-like"/>
    <property type="match status" value="1"/>
</dbReference>
<dbReference type="InterPro" id="IPR013766">
    <property type="entry name" value="Thioredoxin_domain"/>
</dbReference>
<feature type="domain" description="Thioredoxin" evidence="3">
    <location>
        <begin position="39"/>
        <end position="166"/>
    </location>
</feature>
<dbReference type="CDD" id="cd02947">
    <property type="entry name" value="TRX_family"/>
    <property type="match status" value="1"/>
</dbReference>
<evidence type="ECO:0000259" key="3">
    <source>
        <dbReference type="PROSITE" id="PS51352"/>
    </source>
</evidence>
<dbReference type="EMBL" id="JAVFKD010000010">
    <property type="protein sequence ID" value="KAK5994381.1"/>
    <property type="molecule type" value="Genomic_DNA"/>
</dbReference>
<proteinExistence type="inferred from homology"/>
<evidence type="ECO:0000256" key="2">
    <source>
        <dbReference type="ARBA" id="ARBA00023157"/>
    </source>
</evidence>
<protein>
    <submittedName>
        <fullName evidence="4">Thioredoxin-like protein 1</fullName>
    </submittedName>
</protein>
<evidence type="ECO:0000256" key="1">
    <source>
        <dbReference type="ARBA" id="ARBA00008987"/>
    </source>
</evidence>
<comment type="similarity">
    <text evidence="1">Belongs to the thioredoxin family.</text>
</comment>
<organism evidence="4 5">
    <name type="scientific">Cladobotryum mycophilum</name>
    <dbReference type="NCBI Taxonomy" id="491253"/>
    <lineage>
        <taxon>Eukaryota</taxon>
        <taxon>Fungi</taxon>
        <taxon>Dikarya</taxon>
        <taxon>Ascomycota</taxon>
        <taxon>Pezizomycotina</taxon>
        <taxon>Sordariomycetes</taxon>
        <taxon>Hypocreomycetidae</taxon>
        <taxon>Hypocreales</taxon>
        <taxon>Hypocreaceae</taxon>
        <taxon>Cladobotryum</taxon>
    </lineage>
</organism>
<keyword evidence="5" id="KW-1185">Reference proteome</keyword>
<comment type="caution">
    <text evidence="4">The sequence shown here is derived from an EMBL/GenBank/DDBJ whole genome shotgun (WGS) entry which is preliminary data.</text>
</comment>
<accession>A0ABR0SRI1</accession>